<protein>
    <submittedName>
        <fullName evidence="1">Uncharacterized protein</fullName>
    </submittedName>
</protein>
<proteinExistence type="predicted"/>
<dbReference type="EMBL" id="KE560580">
    <property type="protein sequence ID" value="EPZ36360.1"/>
    <property type="molecule type" value="Genomic_DNA"/>
</dbReference>
<gene>
    <name evidence="1" type="ORF">O9G_004019</name>
    <name evidence="2" type="ORF">ROZALSC1DRAFT_31334</name>
</gene>
<reference evidence="2" key="3">
    <citation type="submission" date="2018-08" db="EMBL/GenBank/DDBJ databases">
        <title>Leveraging single-cell genomics to expand the Fungal Tree of Life.</title>
        <authorList>
            <consortium name="DOE Joint Genome Institute"/>
            <person name="Ahrendt S.R."/>
            <person name="Quandt C.A."/>
            <person name="Ciobanu D."/>
            <person name="Clum A."/>
            <person name="Salamov A."/>
            <person name="Andreopoulos B."/>
            <person name="Cheng J.-F."/>
            <person name="Woyke T."/>
            <person name="Pelin A."/>
            <person name="Henrissat B."/>
            <person name="Reynolds N."/>
            <person name="Benny G.L."/>
            <person name="Smith M.E."/>
            <person name="James T.Y."/>
            <person name="Grigoriev I.V."/>
        </authorList>
    </citation>
    <scope>NUCLEOTIDE SEQUENCE</scope>
    <source>
        <strain evidence="2">CSF55</strain>
    </source>
</reference>
<name>A0A075B1W6_ROZAC</name>
<dbReference type="EMBL" id="ML006220">
    <property type="protein sequence ID" value="RKP16808.1"/>
    <property type="molecule type" value="Genomic_DNA"/>
</dbReference>
<accession>A0A075B1W6</accession>
<reference evidence="4" key="2">
    <citation type="journal article" date="2018" name="Nat. Microbiol.">
        <title>Leveraging single-cell genomics to expand the fungal tree of life.</title>
        <authorList>
            <person name="Ahrendt S.R."/>
            <person name="Quandt C.A."/>
            <person name="Ciobanu D."/>
            <person name="Clum A."/>
            <person name="Salamov A."/>
            <person name="Andreopoulos B."/>
            <person name="Cheng J.F."/>
            <person name="Woyke T."/>
            <person name="Pelin A."/>
            <person name="Henrissat B."/>
            <person name="Reynolds N.K."/>
            <person name="Benny G.L."/>
            <person name="Smith M.E."/>
            <person name="James T.Y."/>
            <person name="Grigoriev I.V."/>
        </authorList>
    </citation>
    <scope>NUCLEOTIDE SEQUENCE [LARGE SCALE GENOMIC DNA]</scope>
    <source>
        <strain evidence="4">CSF55</strain>
    </source>
</reference>
<dbReference type="Proteomes" id="UP000281549">
    <property type="component" value="Unassembled WGS sequence"/>
</dbReference>
<evidence type="ECO:0000313" key="2">
    <source>
        <dbReference type="EMBL" id="RKP16808.1"/>
    </source>
</evidence>
<evidence type="ECO:0000313" key="4">
    <source>
        <dbReference type="Proteomes" id="UP000281549"/>
    </source>
</evidence>
<evidence type="ECO:0000313" key="1">
    <source>
        <dbReference type="EMBL" id="EPZ36360.1"/>
    </source>
</evidence>
<sequence length="69" mass="7664">MAIIILLINFGTAVTAFYSIFVNNNFGYPALITGYIPSRDAILLQHTSITPAWPRFPWASAVILSFFKA</sequence>
<dbReference type="HOGENOM" id="CLU_2777353_0_0_1"/>
<keyword evidence="3" id="KW-1185">Reference proteome</keyword>
<organism evidence="1 3">
    <name type="scientific">Rozella allomycis (strain CSF55)</name>
    <dbReference type="NCBI Taxonomy" id="988480"/>
    <lineage>
        <taxon>Eukaryota</taxon>
        <taxon>Fungi</taxon>
        <taxon>Fungi incertae sedis</taxon>
        <taxon>Cryptomycota</taxon>
        <taxon>Cryptomycota incertae sedis</taxon>
        <taxon>Rozella</taxon>
    </lineage>
</organism>
<reference evidence="1 3" key="1">
    <citation type="journal article" date="2013" name="Curr. Biol.">
        <title>Shared signatures of parasitism and phylogenomics unite Cryptomycota and microsporidia.</title>
        <authorList>
            <person name="James T.Y."/>
            <person name="Pelin A."/>
            <person name="Bonen L."/>
            <person name="Ahrendt S."/>
            <person name="Sain D."/>
            <person name="Corradi N."/>
            <person name="Stajich J.E."/>
        </authorList>
    </citation>
    <scope>NUCLEOTIDE SEQUENCE [LARGE SCALE GENOMIC DNA]</scope>
    <source>
        <strain evidence="1">CSF55</strain>
        <strain evidence="1">CSF55</strain>
    </source>
</reference>
<dbReference type="Proteomes" id="UP000030755">
    <property type="component" value="Unassembled WGS sequence"/>
</dbReference>
<evidence type="ECO:0000313" key="3">
    <source>
        <dbReference type="Proteomes" id="UP000030755"/>
    </source>
</evidence>
<dbReference type="AlphaFoldDB" id="A0A075B1W6"/>